<keyword evidence="8" id="KW-0812">Transmembrane</keyword>
<feature type="transmembrane region" description="Helical" evidence="8">
    <location>
        <begin position="74"/>
        <end position="93"/>
    </location>
</feature>
<feature type="domain" description="Histidine kinase" evidence="9">
    <location>
        <begin position="155"/>
        <end position="371"/>
    </location>
</feature>
<dbReference type="CDD" id="cd06225">
    <property type="entry name" value="HAMP"/>
    <property type="match status" value="1"/>
</dbReference>
<dbReference type="eggNOG" id="COG5002">
    <property type="taxonomic scope" value="Bacteria"/>
</dbReference>
<keyword evidence="5 11" id="KW-0808">Transferase</keyword>
<dbReference type="SMART" id="SM00304">
    <property type="entry name" value="HAMP"/>
    <property type="match status" value="1"/>
</dbReference>
<dbReference type="GO" id="GO:0000155">
    <property type="term" value="F:phosphorelay sensor kinase activity"/>
    <property type="evidence" value="ECO:0007669"/>
    <property type="project" value="InterPro"/>
</dbReference>
<feature type="transmembrane region" description="Helical" evidence="8">
    <location>
        <begin position="12"/>
        <end position="34"/>
    </location>
</feature>
<proteinExistence type="predicted"/>
<evidence type="ECO:0000259" key="10">
    <source>
        <dbReference type="PROSITE" id="PS50885"/>
    </source>
</evidence>
<dbReference type="SUPFAM" id="SSF47384">
    <property type="entry name" value="Homodimeric domain of signal transducing histidine kinase"/>
    <property type="match status" value="1"/>
</dbReference>
<evidence type="ECO:0000256" key="7">
    <source>
        <dbReference type="ARBA" id="ARBA00023012"/>
    </source>
</evidence>
<dbReference type="STRING" id="383372.Rcas_0352"/>
<organism evidence="11 12">
    <name type="scientific">Roseiflexus castenholzii (strain DSM 13941 / HLO8)</name>
    <dbReference type="NCBI Taxonomy" id="383372"/>
    <lineage>
        <taxon>Bacteria</taxon>
        <taxon>Bacillati</taxon>
        <taxon>Chloroflexota</taxon>
        <taxon>Chloroflexia</taxon>
        <taxon>Chloroflexales</taxon>
        <taxon>Roseiflexineae</taxon>
        <taxon>Roseiflexaceae</taxon>
        <taxon>Roseiflexus</taxon>
    </lineage>
</organism>
<dbReference type="Gene3D" id="3.30.565.10">
    <property type="entry name" value="Histidine kinase-like ATPase, C-terminal domain"/>
    <property type="match status" value="1"/>
</dbReference>
<evidence type="ECO:0000256" key="4">
    <source>
        <dbReference type="ARBA" id="ARBA00022553"/>
    </source>
</evidence>
<dbReference type="PANTHER" id="PTHR43547:SF2">
    <property type="entry name" value="HYBRID SIGNAL TRANSDUCTION HISTIDINE KINASE C"/>
    <property type="match status" value="1"/>
</dbReference>
<dbReference type="PRINTS" id="PR00344">
    <property type="entry name" value="BCTRLSENSOR"/>
</dbReference>
<keyword evidence="8" id="KW-0472">Membrane</keyword>
<evidence type="ECO:0000256" key="8">
    <source>
        <dbReference type="SAM" id="Phobius"/>
    </source>
</evidence>
<accession>A7NG97</accession>
<evidence type="ECO:0000256" key="1">
    <source>
        <dbReference type="ARBA" id="ARBA00000085"/>
    </source>
</evidence>
<dbReference type="InterPro" id="IPR003661">
    <property type="entry name" value="HisK_dim/P_dom"/>
</dbReference>
<sequence>MHWFHQLRWKLFVSHAIIIVIAIVVLLGAAQILVRSSMLEGAAIAALSGVNDEALALAGETAIQRRFQSVLEQALLLASFGALAAAVVVSLFVSRRIVEPLQDLTAVSRRLAQGYYRDRTFIHSDDELAELSQSINHLAEALDRTEQRRLALIADVAHELRTPLTTIEGYMEGLLDGVIAPDEQTFTLIRHEAARLRRLTEELGLLSRAEAGELRVQPRVFDVCPLLQELVARFQPQFSACEVDLQLRLTVPSLDLYADPDRLMQVMVNLLSNALRYTPSGGLVEVSLTLSGEYARISVRDTGIGIEAEHLPLIFERFYRVDKSRTRHSGGTGIGLTIARHLVYASGGEIWAESDGIGKGATFHVTLPTAIVHQPIRIVVADA</sequence>
<evidence type="ECO:0000313" key="12">
    <source>
        <dbReference type="Proteomes" id="UP000000263"/>
    </source>
</evidence>
<dbReference type="FunFam" id="3.30.565.10:FF:000006">
    <property type="entry name" value="Sensor histidine kinase WalK"/>
    <property type="match status" value="1"/>
</dbReference>
<dbReference type="PROSITE" id="PS50109">
    <property type="entry name" value="HIS_KIN"/>
    <property type="match status" value="1"/>
</dbReference>
<evidence type="ECO:0000256" key="5">
    <source>
        <dbReference type="ARBA" id="ARBA00022679"/>
    </source>
</evidence>
<keyword evidence="4" id="KW-0597">Phosphoprotein</keyword>
<dbReference type="InterPro" id="IPR003660">
    <property type="entry name" value="HAMP_dom"/>
</dbReference>
<comment type="subcellular location">
    <subcellularLocation>
        <location evidence="2">Membrane</location>
    </subcellularLocation>
</comment>
<evidence type="ECO:0000256" key="6">
    <source>
        <dbReference type="ARBA" id="ARBA00022777"/>
    </source>
</evidence>
<dbReference type="GO" id="GO:0016020">
    <property type="term" value="C:membrane"/>
    <property type="evidence" value="ECO:0007669"/>
    <property type="project" value="UniProtKB-SubCell"/>
</dbReference>
<dbReference type="EMBL" id="CP000804">
    <property type="protein sequence ID" value="ABU56484.1"/>
    <property type="molecule type" value="Genomic_DNA"/>
</dbReference>
<dbReference type="EC" id="2.7.13.3" evidence="3"/>
<evidence type="ECO:0000313" key="11">
    <source>
        <dbReference type="EMBL" id="ABU56484.1"/>
    </source>
</evidence>
<keyword evidence="12" id="KW-1185">Reference proteome</keyword>
<dbReference type="Gene3D" id="6.10.340.10">
    <property type="match status" value="1"/>
</dbReference>
<dbReference type="SUPFAM" id="SSF55874">
    <property type="entry name" value="ATPase domain of HSP90 chaperone/DNA topoisomerase II/histidine kinase"/>
    <property type="match status" value="1"/>
</dbReference>
<evidence type="ECO:0000256" key="3">
    <source>
        <dbReference type="ARBA" id="ARBA00012438"/>
    </source>
</evidence>
<dbReference type="SMART" id="SM00387">
    <property type="entry name" value="HATPase_c"/>
    <property type="match status" value="1"/>
</dbReference>
<dbReference type="InterPro" id="IPR005467">
    <property type="entry name" value="His_kinase_dom"/>
</dbReference>
<keyword evidence="6 11" id="KW-0418">Kinase</keyword>
<dbReference type="InterPro" id="IPR036097">
    <property type="entry name" value="HisK_dim/P_sf"/>
</dbReference>
<dbReference type="KEGG" id="rca:Rcas_0352"/>
<name>A7NG97_ROSCS</name>
<protein>
    <recommendedName>
        <fullName evidence="3">histidine kinase</fullName>
        <ecNumber evidence="3">2.7.13.3</ecNumber>
    </recommendedName>
</protein>
<evidence type="ECO:0000259" key="9">
    <source>
        <dbReference type="PROSITE" id="PS50109"/>
    </source>
</evidence>
<dbReference type="PANTHER" id="PTHR43547">
    <property type="entry name" value="TWO-COMPONENT HISTIDINE KINASE"/>
    <property type="match status" value="1"/>
</dbReference>
<dbReference type="Pfam" id="PF00672">
    <property type="entry name" value="HAMP"/>
    <property type="match status" value="1"/>
</dbReference>
<feature type="domain" description="HAMP" evidence="10">
    <location>
        <begin position="95"/>
        <end position="147"/>
    </location>
</feature>
<comment type="catalytic activity">
    <reaction evidence="1">
        <text>ATP + protein L-histidine = ADP + protein N-phospho-L-histidine.</text>
        <dbReference type="EC" id="2.7.13.3"/>
    </reaction>
</comment>
<evidence type="ECO:0000256" key="2">
    <source>
        <dbReference type="ARBA" id="ARBA00004370"/>
    </source>
</evidence>
<dbReference type="InterPro" id="IPR003594">
    <property type="entry name" value="HATPase_dom"/>
</dbReference>
<keyword evidence="7" id="KW-0902">Two-component regulatory system</keyword>
<dbReference type="OrthoDB" id="9800372at2"/>
<dbReference type="CDD" id="cd00082">
    <property type="entry name" value="HisKA"/>
    <property type="match status" value="1"/>
</dbReference>
<dbReference type="CDD" id="cd00075">
    <property type="entry name" value="HATPase"/>
    <property type="match status" value="1"/>
</dbReference>
<dbReference type="eggNOG" id="COG3850">
    <property type="taxonomic scope" value="Bacteria"/>
</dbReference>
<dbReference type="Gene3D" id="1.10.287.130">
    <property type="match status" value="1"/>
</dbReference>
<dbReference type="AlphaFoldDB" id="A7NG97"/>
<dbReference type="PROSITE" id="PS50885">
    <property type="entry name" value="HAMP"/>
    <property type="match status" value="1"/>
</dbReference>
<reference evidence="11 12" key="1">
    <citation type="submission" date="2007-08" db="EMBL/GenBank/DDBJ databases">
        <title>Complete sequence of Roseiflexus castenholzii DSM 13941.</title>
        <authorList>
            <consortium name="US DOE Joint Genome Institute"/>
            <person name="Copeland A."/>
            <person name="Lucas S."/>
            <person name="Lapidus A."/>
            <person name="Barry K."/>
            <person name="Glavina del Rio T."/>
            <person name="Dalin E."/>
            <person name="Tice H."/>
            <person name="Pitluck S."/>
            <person name="Thompson L.S."/>
            <person name="Brettin T."/>
            <person name="Bruce D."/>
            <person name="Detter J.C."/>
            <person name="Han C."/>
            <person name="Tapia R."/>
            <person name="Schmutz J."/>
            <person name="Larimer F."/>
            <person name="Land M."/>
            <person name="Hauser L."/>
            <person name="Kyrpides N."/>
            <person name="Mikhailova N."/>
            <person name="Bryant D.A."/>
            <person name="Hanada S."/>
            <person name="Tsukatani Y."/>
            <person name="Richardson P."/>
        </authorList>
    </citation>
    <scope>NUCLEOTIDE SEQUENCE [LARGE SCALE GENOMIC DNA]</scope>
    <source>
        <strain evidence="12">DSM 13941 / HLO8</strain>
    </source>
</reference>
<dbReference type="SUPFAM" id="SSF158472">
    <property type="entry name" value="HAMP domain-like"/>
    <property type="match status" value="1"/>
</dbReference>
<dbReference type="SMART" id="SM00388">
    <property type="entry name" value="HisKA"/>
    <property type="match status" value="1"/>
</dbReference>
<dbReference type="InterPro" id="IPR004358">
    <property type="entry name" value="Sig_transdc_His_kin-like_C"/>
</dbReference>
<gene>
    <name evidence="11" type="ordered locus">Rcas_0352</name>
</gene>
<dbReference type="HOGENOM" id="CLU_000445_89_3_0"/>
<dbReference type="Proteomes" id="UP000000263">
    <property type="component" value="Chromosome"/>
</dbReference>
<keyword evidence="8" id="KW-1133">Transmembrane helix</keyword>
<dbReference type="Pfam" id="PF00512">
    <property type="entry name" value="HisKA"/>
    <property type="match status" value="1"/>
</dbReference>
<dbReference type="Pfam" id="PF02518">
    <property type="entry name" value="HATPase_c"/>
    <property type="match status" value="1"/>
</dbReference>
<dbReference type="InterPro" id="IPR036890">
    <property type="entry name" value="HATPase_C_sf"/>
</dbReference>